<evidence type="ECO:0000256" key="1">
    <source>
        <dbReference type="SAM" id="MobiDB-lite"/>
    </source>
</evidence>
<feature type="region of interest" description="Disordered" evidence="1">
    <location>
        <begin position="38"/>
        <end position="66"/>
    </location>
</feature>
<comment type="caution">
    <text evidence="2">The sequence shown here is derived from an EMBL/GenBank/DDBJ whole genome shotgun (WGS) entry which is preliminary data.</text>
</comment>
<feature type="compositionally biased region" description="Acidic residues" evidence="1">
    <location>
        <begin position="125"/>
        <end position="136"/>
    </location>
</feature>
<keyword evidence="3" id="KW-1185">Reference proteome</keyword>
<evidence type="ECO:0000313" key="3">
    <source>
        <dbReference type="Proteomes" id="UP001595909"/>
    </source>
</evidence>
<name>A0ABV9RLE3_9PSEU</name>
<accession>A0ABV9RLE3</accession>
<proteinExistence type="predicted"/>
<dbReference type="EMBL" id="JBHSIM010000038">
    <property type="protein sequence ID" value="MFC4834141.1"/>
    <property type="molecule type" value="Genomic_DNA"/>
</dbReference>
<feature type="compositionally biased region" description="Acidic residues" evidence="1">
    <location>
        <begin position="144"/>
        <end position="153"/>
    </location>
</feature>
<reference evidence="3" key="1">
    <citation type="journal article" date="2019" name="Int. J. Syst. Evol. Microbiol.">
        <title>The Global Catalogue of Microorganisms (GCM) 10K type strain sequencing project: providing services to taxonomists for standard genome sequencing and annotation.</title>
        <authorList>
            <consortium name="The Broad Institute Genomics Platform"/>
            <consortium name="The Broad Institute Genome Sequencing Center for Infectious Disease"/>
            <person name="Wu L."/>
            <person name="Ma J."/>
        </authorList>
    </citation>
    <scope>NUCLEOTIDE SEQUENCE [LARGE SCALE GENOMIC DNA]</scope>
    <source>
        <strain evidence="3">CCUG 50347</strain>
    </source>
</reference>
<feature type="region of interest" description="Disordered" evidence="1">
    <location>
        <begin position="109"/>
        <end position="182"/>
    </location>
</feature>
<gene>
    <name evidence="2" type="ORF">ACFPEL_17125</name>
</gene>
<dbReference type="RefSeq" id="WP_274190571.1">
    <property type="nucleotide sequence ID" value="NZ_BAABHN010000038.1"/>
</dbReference>
<organism evidence="2 3">
    <name type="scientific">Actinomycetospora chibensis</name>
    <dbReference type="NCBI Taxonomy" id="663606"/>
    <lineage>
        <taxon>Bacteria</taxon>
        <taxon>Bacillati</taxon>
        <taxon>Actinomycetota</taxon>
        <taxon>Actinomycetes</taxon>
        <taxon>Pseudonocardiales</taxon>
        <taxon>Pseudonocardiaceae</taxon>
        <taxon>Actinomycetospora</taxon>
    </lineage>
</organism>
<evidence type="ECO:0000313" key="2">
    <source>
        <dbReference type="EMBL" id="MFC4834141.1"/>
    </source>
</evidence>
<protein>
    <submittedName>
        <fullName evidence="2">Uncharacterized protein</fullName>
    </submittedName>
</protein>
<sequence>MHSARRTGSTTTVAGRGLFTATAAFALIGGGTGMAFAGEAPSSHGHESSHSGTAEHGSDHTSDCEIPVVDPANEQLDATVNGATGGATTQALEAGNEAVAPVHDAVCPPASEILDPLSGQLPSAGDEEEDGEEDEEATPRATSEEPEESAESEEAGKTAETASSATQEPTITDIPAMAPAAS</sequence>
<dbReference type="Proteomes" id="UP001595909">
    <property type="component" value="Unassembled WGS sequence"/>
</dbReference>